<keyword evidence="4 11" id="KW-0963">Cytoplasm</keyword>
<dbReference type="HAMAP" id="MF_01220_A">
    <property type="entry name" value="PyrH_A"/>
    <property type="match status" value="1"/>
</dbReference>
<dbReference type="UniPathway" id="UPA00159">
    <property type="reaction ID" value="UER00275"/>
</dbReference>
<dbReference type="AlphaFoldDB" id="A0A497ERC2"/>
<proteinExistence type="inferred from homology"/>
<name>A0A497ERC2_9CREN</name>
<comment type="subcellular location">
    <subcellularLocation>
        <location evidence="1 11">Cytoplasm</location>
    </subcellularLocation>
</comment>
<keyword evidence="7 11" id="KW-0418">Kinase</keyword>
<feature type="domain" description="Aspartate/glutamate/uridylate kinase" evidence="12">
    <location>
        <begin position="1"/>
        <end position="203"/>
    </location>
</feature>
<dbReference type="InterPro" id="IPR011817">
    <property type="entry name" value="Uridylate_kinase"/>
</dbReference>
<evidence type="ECO:0000256" key="3">
    <source>
        <dbReference type="ARBA" id="ARBA00007614"/>
    </source>
</evidence>
<evidence type="ECO:0000256" key="4">
    <source>
        <dbReference type="ARBA" id="ARBA00022490"/>
    </source>
</evidence>
<comment type="subunit">
    <text evidence="11">Homohexamer.</text>
</comment>
<evidence type="ECO:0000313" key="13">
    <source>
        <dbReference type="EMBL" id="RLE49739.1"/>
    </source>
</evidence>
<gene>
    <name evidence="11 13" type="primary">pyrH</name>
    <name evidence="13" type="ORF">DRJ31_03855</name>
    <name evidence="14" type="ORF">DRJ33_03620</name>
</gene>
<dbReference type="EC" id="2.7.4.22" evidence="11"/>
<dbReference type="GO" id="GO:0006225">
    <property type="term" value="P:UDP biosynthetic process"/>
    <property type="evidence" value="ECO:0007669"/>
    <property type="project" value="TreeGrafter"/>
</dbReference>
<dbReference type="GO" id="GO:0044210">
    <property type="term" value="P:'de novo' CTP biosynthetic process"/>
    <property type="evidence" value="ECO:0007669"/>
    <property type="project" value="UniProtKB-UniRule"/>
</dbReference>
<feature type="binding site" evidence="11">
    <location>
        <position position="149"/>
    </location>
    <ligand>
        <name>ATP</name>
        <dbReference type="ChEBI" id="CHEBI:30616"/>
    </ligand>
</feature>
<feature type="binding site" evidence="11">
    <location>
        <position position="66"/>
    </location>
    <ligand>
        <name>UMP</name>
        <dbReference type="ChEBI" id="CHEBI:57865"/>
    </ligand>
</feature>
<evidence type="ECO:0000256" key="2">
    <source>
        <dbReference type="ARBA" id="ARBA00004791"/>
    </source>
</evidence>
<dbReference type="GO" id="GO:0005737">
    <property type="term" value="C:cytoplasm"/>
    <property type="evidence" value="ECO:0007669"/>
    <property type="project" value="UniProtKB-SubCell"/>
</dbReference>
<evidence type="ECO:0000313" key="16">
    <source>
        <dbReference type="Proteomes" id="UP000278475"/>
    </source>
</evidence>
<feature type="binding site" evidence="11">
    <location>
        <position position="146"/>
    </location>
    <ligand>
        <name>ATP</name>
        <dbReference type="ChEBI" id="CHEBI:30616"/>
    </ligand>
</feature>
<dbReference type="EMBL" id="QMQX01000050">
    <property type="protein sequence ID" value="RLE52504.1"/>
    <property type="molecule type" value="Genomic_DNA"/>
</dbReference>
<feature type="binding site" evidence="11">
    <location>
        <position position="44"/>
    </location>
    <ligand>
        <name>UMP</name>
        <dbReference type="ChEBI" id="CHEBI:57865"/>
    </ligand>
</feature>
<comment type="activity regulation">
    <text evidence="11">Inhibited by UTP.</text>
</comment>
<dbReference type="PIRSF" id="PIRSF005650">
    <property type="entry name" value="Uridylate_kin"/>
    <property type="match status" value="1"/>
</dbReference>
<feature type="binding site" evidence="11">
    <location>
        <position position="140"/>
    </location>
    <ligand>
        <name>ATP</name>
        <dbReference type="ChEBI" id="CHEBI:30616"/>
    </ligand>
</feature>
<dbReference type="InterPro" id="IPR001048">
    <property type="entry name" value="Asp/Glu/Uridylate_kinase"/>
</dbReference>
<dbReference type="EMBL" id="QMQV01000024">
    <property type="protein sequence ID" value="RLE49739.1"/>
    <property type="molecule type" value="Genomic_DNA"/>
</dbReference>
<dbReference type="Gene3D" id="3.40.1160.10">
    <property type="entry name" value="Acetylglutamate kinase-like"/>
    <property type="match status" value="1"/>
</dbReference>
<keyword evidence="5 11" id="KW-0808">Transferase</keyword>
<evidence type="ECO:0000256" key="10">
    <source>
        <dbReference type="ARBA" id="ARBA00047767"/>
    </source>
</evidence>
<evidence type="ECO:0000313" key="15">
    <source>
        <dbReference type="Proteomes" id="UP000272051"/>
    </source>
</evidence>
<comment type="caution">
    <text evidence="13">The sequence shown here is derived from an EMBL/GenBank/DDBJ whole genome shotgun (WGS) entry which is preliminary data.</text>
</comment>
<evidence type="ECO:0000256" key="6">
    <source>
        <dbReference type="ARBA" id="ARBA00022741"/>
    </source>
</evidence>
<dbReference type="CDD" id="cd04253">
    <property type="entry name" value="AAK_UMPK-PyrH-Pf"/>
    <property type="match status" value="1"/>
</dbReference>
<evidence type="ECO:0000256" key="7">
    <source>
        <dbReference type="ARBA" id="ARBA00022777"/>
    </source>
</evidence>
<evidence type="ECO:0000313" key="14">
    <source>
        <dbReference type="EMBL" id="RLE52504.1"/>
    </source>
</evidence>
<dbReference type="InterPro" id="IPR011818">
    <property type="entry name" value="Uridylate_kinase_arch/spir"/>
</dbReference>
<dbReference type="Pfam" id="PF00696">
    <property type="entry name" value="AA_kinase"/>
    <property type="match status" value="1"/>
</dbReference>
<dbReference type="Proteomes" id="UP000272051">
    <property type="component" value="Unassembled WGS sequence"/>
</dbReference>
<keyword evidence="6 11" id="KW-0547">Nucleotide-binding</keyword>
<evidence type="ECO:0000256" key="8">
    <source>
        <dbReference type="ARBA" id="ARBA00022840"/>
    </source>
</evidence>
<feature type="binding site" evidence="11">
    <location>
        <position position="45"/>
    </location>
    <ligand>
        <name>ATP</name>
        <dbReference type="ChEBI" id="CHEBI:30616"/>
    </ligand>
</feature>
<protein>
    <recommendedName>
        <fullName evidence="11">Uridylate kinase</fullName>
        <shortName evidence="11">UK</shortName>
        <ecNumber evidence="11">2.7.4.22</ecNumber>
    </recommendedName>
    <alternativeName>
        <fullName evidence="11">Uridine monophosphate kinase</fullName>
        <shortName evidence="11">UMP kinase</shortName>
        <shortName evidence="11">UMPK</shortName>
    </alternativeName>
</protein>
<evidence type="ECO:0000259" key="12">
    <source>
        <dbReference type="Pfam" id="PF00696"/>
    </source>
</evidence>
<keyword evidence="8 11" id="KW-0067">ATP-binding</keyword>
<comment type="catalytic activity">
    <reaction evidence="10 11">
        <text>UMP + ATP = UDP + ADP</text>
        <dbReference type="Rhea" id="RHEA:24400"/>
        <dbReference type="ChEBI" id="CHEBI:30616"/>
        <dbReference type="ChEBI" id="CHEBI:57865"/>
        <dbReference type="ChEBI" id="CHEBI:58223"/>
        <dbReference type="ChEBI" id="CHEBI:456216"/>
        <dbReference type="EC" id="2.7.4.22"/>
    </reaction>
</comment>
<sequence>MKVVLKLSGHLLFPYITHEKITEYAEAMKKILSLGHEAHAVVGGGIPARQYIEAARKLGVDEASCDKIGILISQINAMLLIKALGDKAYHRVPQNFEELEEALASKKSVILGGLQPGQSTSAVAALLAERLKADLIIFTTDVDGVYTEDPKISPGARKIDEISVRELKRLVLLHEAKAGGYKLMDLVALSIIERAKIPAVVINGTQTENIFKVITGEKIGTKITP</sequence>
<comment type="caution">
    <text evidence="11">Lacks conserved residue(s) required for the propagation of feature annotation.</text>
</comment>
<dbReference type="PANTHER" id="PTHR42833:SF4">
    <property type="entry name" value="URIDYLATE KINASE PUMPKIN, CHLOROPLASTIC"/>
    <property type="match status" value="1"/>
</dbReference>
<dbReference type="Proteomes" id="UP000278475">
    <property type="component" value="Unassembled WGS sequence"/>
</dbReference>
<comment type="pathway">
    <text evidence="2 11">Pyrimidine metabolism; CTP biosynthesis via de novo pathway; UDP from UMP (UMPK route): step 1/1.</text>
</comment>
<dbReference type="InterPro" id="IPR036393">
    <property type="entry name" value="AceGlu_kinase-like_sf"/>
</dbReference>
<dbReference type="GO" id="GO:0033862">
    <property type="term" value="F:UMP kinase activity"/>
    <property type="evidence" value="ECO:0007669"/>
    <property type="project" value="UniProtKB-EC"/>
</dbReference>
<dbReference type="GO" id="GO:0005524">
    <property type="term" value="F:ATP binding"/>
    <property type="evidence" value="ECO:0007669"/>
    <property type="project" value="UniProtKB-KW"/>
</dbReference>
<feature type="binding site" evidence="11">
    <location>
        <position position="49"/>
    </location>
    <ligand>
        <name>ATP</name>
        <dbReference type="ChEBI" id="CHEBI:30616"/>
    </ligand>
</feature>
<evidence type="ECO:0000256" key="11">
    <source>
        <dbReference type="HAMAP-Rule" id="MF_01220"/>
    </source>
</evidence>
<dbReference type="PANTHER" id="PTHR42833">
    <property type="entry name" value="URIDYLATE KINASE"/>
    <property type="match status" value="1"/>
</dbReference>
<reference evidence="15 16" key="1">
    <citation type="submission" date="2018-06" db="EMBL/GenBank/DDBJ databases">
        <title>Extensive metabolic versatility and redundancy in microbially diverse, dynamic hydrothermal sediments.</title>
        <authorList>
            <person name="Dombrowski N."/>
            <person name="Teske A."/>
            <person name="Baker B.J."/>
        </authorList>
    </citation>
    <scope>NUCLEOTIDE SEQUENCE [LARGE SCALE GENOMIC DNA]</scope>
    <source>
        <strain evidence="14">B34_G17</strain>
        <strain evidence="13">B66_G16</strain>
    </source>
</reference>
<evidence type="ECO:0000256" key="5">
    <source>
        <dbReference type="ARBA" id="ARBA00022679"/>
    </source>
</evidence>
<comment type="similarity">
    <text evidence="3 11">Belongs to the UMP kinase family.</text>
</comment>
<dbReference type="NCBIfam" id="TIGR02076">
    <property type="entry name" value="pyrH_arch"/>
    <property type="match status" value="1"/>
</dbReference>
<dbReference type="SUPFAM" id="SSF53633">
    <property type="entry name" value="Carbamate kinase-like"/>
    <property type="match status" value="1"/>
</dbReference>
<evidence type="ECO:0000256" key="9">
    <source>
        <dbReference type="ARBA" id="ARBA00022975"/>
    </source>
</evidence>
<accession>A0A497ERC2</accession>
<keyword evidence="9 11" id="KW-0665">Pyrimidine biosynthesis</keyword>
<feature type="binding site" evidence="11">
    <location>
        <begin position="114"/>
        <end position="120"/>
    </location>
    <ligand>
        <name>UMP</name>
        <dbReference type="ChEBI" id="CHEBI:57865"/>
    </ligand>
</feature>
<evidence type="ECO:0000256" key="1">
    <source>
        <dbReference type="ARBA" id="ARBA00004496"/>
    </source>
</evidence>
<comment type="function">
    <text evidence="11">Catalyzes the reversible phosphorylation of UMP to UDP.</text>
</comment>
<organism evidence="13 16">
    <name type="scientific">Thermoproteota archaeon</name>
    <dbReference type="NCBI Taxonomy" id="2056631"/>
    <lineage>
        <taxon>Archaea</taxon>
        <taxon>Thermoproteota</taxon>
    </lineage>
</organism>